<accession>E4T2X5</accession>
<protein>
    <submittedName>
        <fullName evidence="3">YceI family protein</fullName>
    </submittedName>
</protein>
<dbReference type="Gene3D" id="2.40.128.110">
    <property type="entry name" value="Lipid/polyisoprenoid-binding, YceI-like"/>
    <property type="match status" value="1"/>
</dbReference>
<sequence>MKKIGFSIVLMLFAVSAFSQTWVSDASHSRLGFNISHLMISHVTGNFKQFEAKASTSKADYSDLKVDLTAQIASVNTDQEQRDNHLKGEDFFDAQKYPTLTFKSTGLKKIKGNQYKLTGNLTMHGVTKSVVLDVVFEGKVTNPMNKKEIAVFTIKGVVKRSDFGIGNKYAAAVVGDEVTLDASVEFSPAN</sequence>
<evidence type="ECO:0000259" key="2">
    <source>
        <dbReference type="SMART" id="SM00867"/>
    </source>
</evidence>
<name>E4T2X5_PALPW</name>
<keyword evidence="4" id="KW-1185">Reference proteome</keyword>
<organism evidence="3 4">
    <name type="scientific">Paludibacter propionicigenes (strain DSM 17365 / JCM 13257 / WB4)</name>
    <dbReference type="NCBI Taxonomy" id="694427"/>
    <lineage>
        <taxon>Bacteria</taxon>
        <taxon>Pseudomonadati</taxon>
        <taxon>Bacteroidota</taxon>
        <taxon>Bacteroidia</taxon>
        <taxon>Bacteroidales</taxon>
        <taxon>Paludibacteraceae</taxon>
        <taxon>Paludibacter</taxon>
    </lineage>
</organism>
<reference evidence="3 4" key="2">
    <citation type="journal article" date="2011" name="Stand. Genomic Sci.">
        <title>Complete genome sequence of Paludibacter propionicigenes type strain (WB4).</title>
        <authorList>
            <person name="Gronow S."/>
            <person name="Munk C."/>
            <person name="Lapidus A."/>
            <person name="Nolan M."/>
            <person name="Lucas S."/>
            <person name="Hammon N."/>
            <person name="Deshpande S."/>
            <person name="Cheng J.F."/>
            <person name="Tapia R."/>
            <person name="Han C."/>
            <person name="Goodwin L."/>
            <person name="Pitluck S."/>
            <person name="Liolios K."/>
            <person name="Ivanova N."/>
            <person name="Mavromatis K."/>
            <person name="Mikhailova N."/>
            <person name="Pati A."/>
            <person name="Chen A."/>
            <person name="Palaniappan K."/>
            <person name="Land M."/>
            <person name="Hauser L."/>
            <person name="Chang Y.J."/>
            <person name="Jeffries C.D."/>
            <person name="Brambilla E."/>
            <person name="Rohde M."/>
            <person name="Goker M."/>
            <person name="Detter J.C."/>
            <person name="Woyke T."/>
            <person name="Bristow J."/>
            <person name="Eisen J.A."/>
            <person name="Markowitz V."/>
            <person name="Hugenholtz P."/>
            <person name="Kyrpides N.C."/>
            <person name="Klenk H.P."/>
        </authorList>
    </citation>
    <scope>NUCLEOTIDE SEQUENCE [LARGE SCALE GENOMIC DNA]</scope>
    <source>
        <strain evidence="4">DSM 17365 / JCM 13257 / WB4</strain>
    </source>
</reference>
<dbReference type="OrthoDB" id="9811006at2"/>
<dbReference type="RefSeq" id="WP_013444438.1">
    <property type="nucleotide sequence ID" value="NC_014734.1"/>
</dbReference>
<dbReference type="eggNOG" id="COG2353">
    <property type="taxonomic scope" value="Bacteria"/>
</dbReference>
<dbReference type="STRING" id="694427.Palpr_0919"/>
<keyword evidence="1" id="KW-0732">Signal</keyword>
<proteinExistence type="predicted"/>
<feature type="domain" description="Lipid/polyisoprenoid-binding YceI-like" evidence="2">
    <location>
        <begin position="21"/>
        <end position="187"/>
    </location>
</feature>
<reference key="1">
    <citation type="submission" date="2010-11" db="EMBL/GenBank/DDBJ databases">
        <title>The complete genome of Paludibacter propionicigenes DSM 17365.</title>
        <authorList>
            <consortium name="US DOE Joint Genome Institute (JGI-PGF)"/>
            <person name="Lucas S."/>
            <person name="Copeland A."/>
            <person name="Lapidus A."/>
            <person name="Bruce D."/>
            <person name="Goodwin L."/>
            <person name="Pitluck S."/>
            <person name="Kyrpides N."/>
            <person name="Mavromatis K."/>
            <person name="Ivanova N."/>
            <person name="Munk A.C."/>
            <person name="Brettin T."/>
            <person name="Detter J.C."/>
            <person name="Han C."/>
            <person name="Tapia R."/>
            <person name="Land M."/>
            <person name="Hauser L."/>
            <person name="Markowitz V."/>
            <person name="Cheng J.-F."/>
            <person name="Hugenholtz P."/>
            <person name="Woyke T."/>
            <person name="Wu D."/>
            <person name="Gronow S."/>
            <person name="Wellnitz S."/>
            <person name="Brambilla E."/>
            <person name="Klenk H.-P."/>
            <person name="Eisen J.A."/>
        </authorList>
    </citation>
    <scope>NUCLEOTIDE SEQUENCE</scope>
    <source>
        <strain>WB4</strain>
    </source>
</reference>
<dbReference type="AlphaFoldDB" id="E4T2X5"/>
<feature type="chain" id="PRO_5003189060" evidence="1">
    <location>
        <begin position="20"/>
        <end position="190"/>
    </location>
</feature>
<dbReference type="PANTHER" id="PTHR34406:SF1">
    <property type="entry name" value="PROTEIN YCEI"/>
    <property type="match status" value="1"/>
</dbReference>
<dbReference type="Pfam" id="PF04264">
    <property type="entry name" value="YceI"/>
    <property type="match status" value="1"/>
</dbReference>
<evidence type="ECO:0000313" key="4">
    <source>
        <dbReference type="Proteomes" id="UP000008718"/>
    </source>
</evidence>
<dbReference type="PANTHER" id="PTHR34406">
    <property type="entry name" value="PROTEIN YCEI"/>
    <property type="match status" value="1"/>
</dbReference>
<dbReference type="EMBL" id="CP002345">
    <property type="protein sequence ID" value="ADQ79069.1"/>
    <property type="molecule type" value="Genomic_DNA"/>
</dbReference>
<dbReference type="SUPFAM" id="SSF101874">
    <property type="entry name" value="YceI-like"/>
    <property type="match status" value="1"/>
</dbReference>
<dbReference type="InterPro" id="IPR007372">
    <property type="entry name" value="Lipid/polyisoprenoid-bd_YceI"/>
</dbReference>
<evidence type="ECO:0000256" key="1">
    <source>
        <dbReference type="SAM" id="SignalP"/>
    </source>
</evidence>
<dbReference type="KEGG" id="ppn:Palpr_0919"/>
<dbReference type="Proteomes" id="UP000008718">
    <property type="component" value="Chromosome"/>
</dbReference>
<dbReference type="SMART" id="SM00867">
    <property type="entry name" value="YceI"/>
    <property type="match status" value="1"/>
</dbReference>
<dbReference type="HOGENOM" id="CLU_071003_3_0_10"/>
<evidence type="ECO:0000313" key="3">
    <source>
        <dbReference type="EMBL" id="ADQ79069.1"/>
    </source>
</evidence>
<feature type="signal peptide" evidence="1">
    <location>
        <begin position="1"/>
        <end position="19"/>
    </location>
</feature>
<gene>
    <name evidence="3" type="ordered locus">Palpr_0919</name>
</gene>
<dbReference type="InterPro" id="IPR036761">
    <property type="entry name" value="TTHA0802/YceI-like_sf"/>
</dbReference>